<accession>A0A5N6V7R8</accession>
<name>A0A5N6V7R8_ASPTM</name>
<protein>
    <recommendedName>
        <fullName evidence="4">Secreted protein</fullName>
    </recommendedName>
</protein>
<gene>
    <name evidence="2" type="ORF">BDV40DRAFT_257232</name>
</gene>
<reference evidence="2 3" key="1">
    <citation type="submission" date="2019-04" db="EMBL/GenBank/DDBJ databases">
        <title>Friends and foes A comparative genomics study of 23 Aspergillus species from section Flavi.</title>
        <authorList>
            <consortium name="DOE Joint Genome Institute"/>
            <person name="Kjaerbolling I."/>
            <person name="Vesth T."/>
            <person name="Frisvad J.C."/>
            <person name="Nybo J.L."/>
            <person name="Theobald S."/>
            <person name="Kildgaard S."/>
            <person name="Isbrandt T."/>
            <person name="Kuo A."/>
            <person name="Sato A."/>
            <person name="Lyhne E.K."/>
            <person name="Kogle M.E."/>
            <person name="Wiebenga A."/>
            <person name="Kun R.S."/>
            <person name="Lubbers R.J."/>
            <person name="Makela M.R."/>
            <person name="Barry K."/>
            <person name="Chovatia M."/>
            <person name="Clum A."/>
            <person name="Daum C."/>
            <person name="Haridas S."/>
            <person name="He G."/>
            <person name="LaButti K."/>
            <person name="Lipzen A."/>
            <person name="Mondo S."/>
            <person name="Riley R."/>
            <person name="Salamov A."/>
            <person name="Simmons B.A."/>
            <person name="Magnuson J.K."/>
            <person name="Henrissat B."/>
            <person name="Mortensen U.H."/>
            <person name="Larsen T.O."/>
            <person name="Devries R.P."/>
            <person name="Grigoriev I.V."/>
            <person name="Machida M."/>
            <person name="Baker S.E."/>
            <person name="Andersen M.R."/>
        </authorList>
    </citation>
    <scope>NUCLEOTIDE SEQUENCE [LARGE SCALE GENOMIC DNA]</scope>
    <source>
        <strain evidence="2 3">CBS 117626</strain>
    </source>
</reference>
<evidence type="ECO:0000313" key="2">
    <source>
        <dbReference type="EMBL" id="KAE8165951.1"/>
    </source>
</evidence>
<evidence type="ECO:0000313" key="3">
    <source>
        <dbReference type="Proteomes" id="UP000326950"/>
    </source>
</evidence>
<keyword evidence="1" id="KW-0732">Signal</keyword>
<sequence length="78" mass="9015">MHLALAALTVLLFLYQVRLLRLFQGMCGGSSHCFLQNIHCTDYMRSTMYFGYVSRSLVSLKNHVELVRIRSLGGMRWC</sequence>
<proteinExistence type="predicted"/>
<keyword evidence="3" id="KW-1185">Reference proteome</keyword>
<evidence type="ECO:0008006" key="4">
    <source>
        <dbReference type="Google" id="ProtNLM"/>
    </source>
</evidence>
<evidence type="ECO:0000256" key="1">
    <source>
        <dbReference type="SAM" id="SignalP"/>
    </source>
</evidence>
<organism evidence="2 3">
    <name type="scientific">Aspergillus tamarii</name>
    <dbReference type="NCBI Taxonomy" id="41984"/>
    <lineage>
        <taxon>Eukaryota</taxon>
        <taxon>Fungi</taxon>
        <taxon>Dikarya</taxon>
        <taxon>Ascomycota</taxon>
        <taxon>Pezizomycotina</taxon>
        <taxon>Eurotiomycetes</taxon>
        <taxon>Eurotiomycetidae</taxon>
        <taxon>Eurotiales</taxon>
        <taxon>Aspergillaceae</taxon>
        <taxon>Aspergillus</taxon>
        <taxon>Aspergillus subgen. Circumdati</taxon>
    </lineage>
</organism>
<dbReference type="AlphaFoldDB" id="A0A5N6V7R8"/>
<dbReference type="Proteomes" id="UP000326950">
    <property type="component" value="Unassembled WGS sequence"/>
</dbReference>
<feature type="chain" id="PRO_5024813764" description="Secreted protein" evidence="1">
    <location>
        <begin position="20"/>
        <end position="78"/>
    </location>
</feature>
<dbReference type="EMBL" id="ML738597">
    <property type="protein sequence ID" value="KAE8165951.1"/>
    <property type="molecule type" value="Genomic_DNA"/>
</dbReference>
<feature type="signal peptide" evidence="1">
    <location>
        <begin position="1"/>
        <end position="19"/>
    </location>
</feature>